<feature type="repeat" description="WD" evidence="1">
    <location>
        <begin position="281"/>
        <end position="313"/>
    </location>
</feature>
<feature type="region of interest" description="Disordered" evidence="2">
    <location>
        <begin position="515"/>
        <end position="542"/>
    </location>
</feature>
<protein>
    <recommendedName>
        <fullName evidence="4">Minichromosome loss protein Mcl1 middle region domain-containing protein</fullName>
    </recommendedName>
</protein>
<evidence type="ECO:0000313" key="3">
    <source>
        <dbReference type="EMBL" id="CAD8393003.1"/>
    </source>
</evidence>
<organism evidence="3">
    <name type="scientific">Rhodosorus marinus</name>
    <dbReference type="NCBI Taxonomy" id="101924"/>
    <lineage>
        <taxon>Eukaryota</taxon>
        <taxon>Rhodophyta</taxon>
        <taxon>Stylonematophyceae</taxon>
        <taxon>Stylonematales</taxon>
        <taxon>Stylonemataceae</taxon>
        <taxon>Rhodosorus</taxon>
    </lineage>
</organism>
<dbReference type="Gene3D" id="2.130.10.10">
    <property type="entry name" value="YVTN repeat-like/Quinoprotein amine dehydrogenase"/>
    <property type="match status" value="1"/>
</dbReference>
<dbReference type="SUPFAM" id="SSF50978">
    <property type="entry name" value="WD40 repeat-like"/>
    <property type="match status" value="1"/>
</dbReference>
<dbReference type="AlphaFoldDB" id="A0A7S0G351"/>
<evidence type="ECO:0000256" key="1">
    <source>
        <dbReference type="PROSITE-ProRule" id="PRU00221"/>
    </source>
</evidence>
<gene>
    <name evidence="3" type="ORF">RMAR0315_LOCUS2988</name>
</gene>
<proteinExistence type="predicted"/>
<sequence>MRWEEEEMERIGRRRLIREVRRGGGLDWSFEDELVIGTCGTISCLPVRYMNVCRGPTGIVDHSLVSISDTKSPRGFGELKWVHGLRTWRMIVALDDLRAAVFVQEENNTEAFFPTWRFNWIRHEISLGEVQLESIAAGAINENTACIVAASESVLSWCLWSPSRTHAPVFDNSIALDRITAVCFLPRLGRSSARDFPELAIALANGTVQVLKLDDGTGDEKNLAPSAKVDTFGNIASLRVHQPTDKRDTLRIGFIAGSGFGIISMVRKADAYELIDNVSVMQAHRWLVTDMGFSVSDETCATSSCDGSIYLWSAQEQIAKIHVLREVNLERPIFALRWSPNGLLLAILESTPGGTLTSNTDDNDAHKAKFQTVTPRSTVLVCRPSHDQRDEAALVSRSLKIADSIDENLPIAIWDLAQVLQDLSFSDENTFLQVLSDEVRRGTGDGRRRQAAFYMTNSYGQLAGRERELSEKEQMSIIRMSSIVSGTNVELSKQAMQRADQQVAKKTNCERVLQEPHRKRHRTLRQLQHPSRQVVRSHTSAS</sequence>
<reference evidence="3" key="1">
    <citation type="submission" date="2021-01" db="EMBL/GenBank/DDBJ databases">
        <authorList>
            <person name="Corre E."/>
            <person name="Pelletier E."/>
            <person name="Niang G."/>
            <person name="Scheremetjew M."/>
            <person name="Finn R."/>
            <person name="Kale V."/>
            <person name="Holt S."/>
            <person name="Cochrane G."/>
            <person name="Meng A."/>
            <person name="Brown T."/>
            <person name="Cohen L."/>
        </authorList>
    </citation>
    <scope>NUCLEOTIDE SEQUENCE</scope>
    <source>
        <strain evidence="3">UTEX LB 2760</strain>
    </source>
</reference>
<evidence type="ECO:0008006" key="4">
    <source>
        <dbReference type="Google" id="ProtNLM"/>
    </source>
</evidence>
<dbReference type="InterPro" id="IPR036322">
    <property type="entry name" value="WD40_repeat_dom_sf"/>
</dbReference>
<name>A0A7S0G351_9RHOD</name>
<evidence type="ECO:0000256" key="2">
    <source>
        <dbReference type="SAM" id="MobiDB-lite"/>
    </source>
</evidence>
<dbReference type="PROSITE" id="PS50082">
    <property type="entry name" value="WD_REPEATS_2"/>
    <property type="match status" value="1"/>
</dbReference>
<keyword evidence="1" id="KW-0853">WD repeat</keyword>
<dbReference type="InterPro" id="IPR015943">
    <property type="entry name" value="WD40/YVTN_repeat-like_dom_sf"/>
</dbReference>
<dbReference type="InterPro" id="IPR001680">
    <property type="entry name" value="WD40_rpt"/>
</dbReference>
<dbReference type="EMBL" id="HBEK01005361">
    <property type="protein sequence ID" value="CAD8393003.1"/>
    <property type="molecule type" value="Transcribed_RNA"/>
</dbReference>
<feature type="compositionally biased region" description="Polar residues" evidence="2">
    <location>
        <begin position="525"/>
        <end position="542"/>
    </location>
</feature>
<accession>A0A7S0G351</accession>